<reference evidence="8" key="1">
    <citation type="submission" date="2017-02" db="EMBL/GenBank/DDBJ databases">
        <title>Natronthermophilus aegyptiacus gen. nov.,sp. nov., an aerobic, extremely halophilic alkalithermophilic archaeon isolated from the athalassohaline Wadi An Natrun, Egypt.</title>
        <authorList>
            <person name="Zhao B."/>
        </authorList>
    </citation>
    <scope>NUCLEOTIDE SEQUENCE [LARGE SCALE GENOMIC DNA]</scope>
    <source>
        <strain evidence="8">JW/NM-HA 15</strain>
    </source>
</reference>
<evidence type="ECO:0000256" key="4">
    <source>
        <dbReference type="ARBA" id="ARBA00023136"/>
    </source>
</evidence>
<proteinExistence type="predicted"/>
<gene>
    <name evidence="7" type="ORF">B1756_11215</name>
</gene>
<evidence type="ECO:0000256" key="2">
    <source>
        <dbReference type="ARBA" id="ARBA00022519"/>
    </source>
</evidence>
<evidence type="ECO:0000256" key="1">
    <source>
        <dbReference type="ARBA" id="ARBA00022475"/>
    </source>
</evidence>
<keyword evidence="5" id="KW-0464">Manganese</keyword>
<dbReference type="Gene3D" id="3.60.21.10">
    <property type="match status" value="1"/>
</dbReference>
<sequence>MAEEYVFISDLHIGGDEQLTSIDFEAELVAFLADLEARGGDVELIINGDAFGLWEYTEVTGPAKLERVIEEHPRVFEQFRATGEAIDITLIPGNHDYDLACYRLNRRNATVFRPWIRAVT</sequence>
<name>A0A2Z2HX65_9EURY</name>
<keyword evidence="3" id="KW-0479">Metal-binding</keyword>
<dbReference type="InterPro" id="IPR043461">
    <property type="entry name" value="LpxH-like"/>
</dbReference>
<dbReference type="EMBL" id="CP019893">
    <property type="protein sequence ID" value="ARS90237.1"/>
    <property type="molecule type" value="Genomic_DNA"/>
</dbReference>
<dbReference type="SUPFAM" id="SSF56300">
    <property type="entry name" value="Metallo-dependent phosphatases"/>
    <property type="match status" value="1"/>
</dbReference>
<evidence type="ECO:0000256" key="5">
    <source>
        <dbReference type="ARBA" id="ARBA00023211"/>
    </source>
</evidence>
<evidence type="ECO:0000313" key="8">
    <source>
        <dbReference type="Proteomes" id="UP000250088"/>
    </source>
</evidence>
<dbReference type="GeneID" id="32894655"/>
<accession>A0A2Z2HX65</accession>
<evidence type="ECO:0000256" key="3">
    <source>
        <dbReference type="ARBA" id="ARBA00022723"/>
    </source>
</evidence>
<evidence type="ECO:0000313" key="7">
    <source>
        <dbReference type="EMBL" id="ARS90237.1"/>
    </source>
</evidence>
<evidence type="ECO:0000259" key="6">
    <source>
        <dbReference type="Pfam" id="PF00149"/>
    </source>
</evidence>
<dbReference type="Pfam" id="PF00149">
    <property type="entry name" value="Metallophos"/>
    <property type="match status" value="1"/>
</dbReference>
<dbReference type="InterPro" id="IPR004843">
    <property type="entry name" value="Calcineurin-like_PHP"/>
</dbReference>
<dbReference type="PANTHER" id="PTHR34990">
    <property type="entry name" value="UDP-2,3-DIACYLGLUCOSAMINE HYDROLASE-RELATED"/>
    <property type="match status" value="1"/>
</dbReference>
<protein>
    <recommendedName>
        <fullName evidence="6">Calcineurin-like phosphoesterase domain-containing protein</fullName>
    </recommendedName>
</protein>
<organism evidence="7 8">
    <name type="scientific">Natrarchaeobaculum aegyptiacum</name>
    <dbReference type="NCBI Taxonomy" id="745377"/>
    <lineage>
        <taxon>Archaea</taxon>
        <taxon>Methanobacteriati</taxon>
        <taxon>Methanobacteriota</taxon>
        <taxon>Stenosarchaea group</taxon>
        <taxon>Halobacteria</taxon>
        <taxon>Halobacteriales</taxon>
        <taxon>Natrialbaceae</taxon>
        <taxon>Natrarchaeobaculum</taxon>
    </lineage>
</organism>
<keyword evidence="1" id="KW-1003">Cell membrane</keyword>
<dbReference type="Proteomes" id="UP000250088">
    <property type="component" value="Chromosome"/>
</dbReference>
<dbReference type="GO" id="GO:0016020">
    <property type="term" value="C:membrane"/>
    <property type="evidence" value="ECO:0007669"/>
    <property type="project" value="GOC"/>
</dbReference>
<dbReference type="InterPro" id="IPR029052">
    <property type="entry name" value="Metallo-depent_PP-like"/>
</dbReference>
<keyword evidence="8" id="KW-1185">Reference proteome</keyword>
<feature type="domain" description="Calcineurin-like phosphoesterase" evidence="6">
    <location>
        <begin position="6"/>
        <end position="117"/>
    </location>
</feature>
<dbReference type="GO" id="GO:0008758">
    <property type="term" value="F:UDP-2,3-diacylglucosamine hydrolase activity"/>
    <property type="evidence" value="ECO:0007669"/>
    <property type="project" value="TreeGrafter"/>
</dbReference>
<dbReference type="PANTHER" id="PTHR34990:SF2">
    <property type="entry name" value="BLL8164 PROTEIN"/>
    <property type="match status" value="1"/>
</dbReference>
<dbReference type="KEGG" id="naj:B1756_11215"/>
<dbReference type="AlphaFoldDB" id="A0A2Z2HX65"/>
<dbReference type="GO" id="GO:0046872">
    <property type="term" value="F:metal ion binding"/>
    <property type="evidence" value="ECO:0007669"/>
    <property type="project" value="UniProtKB-KW"/>
</dbReference>
<dbReference type="GO" id="GO:0009245">
    <property type="term" value="P:lipid A biosynthetic process"/>
    <property type="evidence" value="ECO:0007669"/>
    <property type="project" value="TreeGrafter"/>
</dbReference>
<keyword evidence="4" id="KW-0472">Membrane</keyword>
<keyword evidence="2" id="KW-0997">Cell inner membrane</keyword>
<dbReference type="RefSeq" id="WP_086888614.1">
    <property type="nucleotide sequence ID" value="NZ_CP019893.1"/>
</dbReference>